<evidence type="ECO:0000313" key="3">
    <source>
        <dbReference type="Proteomes" id="UP000467841"/>
    </source>
</evidence>
<dbReference type="EMBL" id="CACVBM020001069">
    <property type="protein sequence ID" value="CAA7028496.1"/>
    <property type="molecule type" value="Genomic_DNA"/>
</dbReference>
<accession>A0A6D2IEE4</accession>
<sequence>MASTRRQSRPTPQLYVQSPPNFTGGHKIKFWSANPKDRTVKCSRFRRYTEEPHPVVRGATKWPTKPNHGIGAKSGWKTLPGASISHFQRNITKRTSQTQGWPRNLFPEPY</sequence>
<name>A0A6D2IEE4_9BRAS</name>
<organism evidence="2 3">
    <name type="scientific">Microthlaspi erraticum</name>
    <dbReference type="NCBI Taxonomy" id="1685480"/>
    <lineage>
        <taxon>Eukaryota</taxon>
        <taxon>Viridiplantae</taxon>
        <taxon>Streptophyta</taxon>
        <taxon>Embryophyta</taxon>
        <taxon>Tracheophyta</taxon>
        <taxon>Spermatophyta</taxon>
        <taxon>Magnoliopsida</taxon>
        <taxon>eudicotyledons</taxon>
        <taxon>Gunneridae</taxon>
        <taxon>Pentapetalae</taxon>
        <taxon>rosids</taxon>
        <taxon>malvids</taxon>
        <taxon>Brassicales</taxon>
        <taxon>Brassicaceae</taxon>
        <taxon>Coluteocarpeae</taxon>
        <taxon>Microthlaspi</taxon>
    </lineage>
</organism>
<proteinExistence type="predicted"/>
<feature type="region of interest" description="Disordered" evidence="1">
    <location>
        <begin position="56"/>
        <end position="79"/>
    </location>
</feature>
<dbReference type="AlphaFoldDB" id="A0A6D2IEE4"/>
<keyword evidence="3" id="KW-1185">Reference proteome</keyword>
<reference evidence="2" key="1">
    <citation type="submission" date="2020-01" db="EMBL/GenBank/DDBJ databases">
        <authorList>
            <person name="Mishra B."/>
        </authorList>
    </citation>
    <scope>NUCLEOTIDE SEQUENCE [LARGE SCALE GENOMIC DNA]</scope>
</reference>
<comment type="caution">
    <text evidence="2">The sequence shown here is derived from an EMBL/GenBank/DDBJ whole genome shotgun (WGS) entry which is preliminary data.</text>
</comment>
<protein>
    <submittedName>
        <fullName evidence="2">Uncharacterized protein</fullName>
    </submittedName>
</protein>
<evidence type="ECO:0000313" key="2">
    <source>
        <dbReference type="EMBL" id="CAA7028496.1"/>
    </source>
</evidence>
<feature type="region of interest" description="Disordered" evidence="1">
    <location>
        <begin position="1"/>
        <end position="21"/>
    </location>
</feature>
<gene>
    <name evidence="2" type="ORF">MERR_LOCUS15731</name>
</gene>
<dbReference type="Proteomes" id="UP000467841">
    <property type="component" value="Unassembled WGS sequence"/>
</dbReference>
<evidence type="ECO:0000256" key="1">
    <source>
        <dbReference type="SAM" id="MobiDB-lite"/>
    </source>
</evidence>